<evidence type="ECO:0000256" key="1">
    <source>
        <dbReference type="SAM" id="MobiDB-lite"/>
    </source>
</evidence>
<feature type="compositionally biased region" description="Acidic residues" evidence="1">
    <location>
        <begin position="98"/>
        <end position="108"/>
    </location>
</feature>
<proteinExistence type="predicted"/>
<feature type="region of interest" description="Disordered" evidence="1">
    <location>
        <begin position="75"/>
        <end position="122"/>
    </location>
</feature>
<reference evidence="3" key="1">
    <citation type="journal article" date="2018" name="Nat. Microbiol.">
        <title>Leveraging single-cell genomics to expand the fungal tree of life.</title>
        <authorList>
            <person name="Ahrendt S.R."/>
            <person name="Quandt C.A."/>
            <person name="Ciobanu D."/>
            <person name="Clum A."/>
            <person name="Salamov A."/>
            <person name="Andreopoulos B."/>
            <person name="Cheng J.F."/>
            <person name="Woyke T."/>
            <person name="Pelin A."/>
            <person name="Henrissat B."/>
            <person name="Reynolds N.K."/>
            <person name="Benny G.L."/>
            <person name="Smith M.E."/>
            <person name="James T.Y."/>
            <person name="Grigoriev I.V."/>
        </authorList>
    </citation>
    <scope>NUCLEOTIDE SEQUENCE [LARGE SCALE GENOMIC DNA]</scope>
</reference>
<organism evidence="2 3">
    <name type="scientific">Blyttiomyces helicus</name>
    <dbReference type="NCBI Taxonomy" id="388810"/>
    <lineage>
        <taxon>Eukaryota</taxon>
        <taxon>Fungi</taxon>
        <taxon>Fungi incertae sedis</taxon>
        <taxon>Chytridiomycota</taxon>
        <taxon>Chytridiomycota incertae sedis</taxon>
        <taxon>Chytridiomycetes</taxon>
        <taxon>Chytridiomycetes incertae sedis</taxon>
        <taxon>Blyttiomyces</taxon>
    </lineage>
</organism>
<name>A0A4P9VXD2_9FUNG</name>
<evidence type="ECO:0000313" key="2">
    <source>
        <dbReference type="EMBL" id="RKO84364.1"/>
    </source>
</evidence>
<dbReference type="Proteomes" id="UP000269721">
    <property type="component" value="Unassembled WGS sequence"/>
</dbReference>
<evidence type="ECO:0000313" key="3">
    <source>
        <dbReference type="Proteomes" id="UP000269721"/>
    </source>
</evidence>
<protein>
    <submittedName>
        <fullName evidence="2">Uncharacterized protein</fullName>
    </submittedName>
</protein>
<dbReference type="EMBL" id="ML000183">
    <property type="protein sequence ID" value="RKO84364.1"/>
    <property type="molecule type" value="Genomic_DNA"/>
</dbReference>
<dbReference type="AlphaFoldDB" id="A0A4P9VXD2"/>
<accession>A0A4P9VXD2</accession>
<sequence length="153" mass="16790">MAPHQRSNSLTRCRQLAVALQEGTLNSSPPSSSLTTSADTPFANSGDLYMVRGFIGPVSSIDPHELDPKAVKLKANDIPNVHPADSSNSCQRRRFPDDEPSPWDDAADSEPNWAVEGEGHDRRRSLPEAVIHIFDVIKAKAKMQALAKRSDLY</sequence>
<gene>
    <name evidence="2" type="ORF">BDK51DRAFT_29659</name>
</gene>
<keyword evidence="3" id="KW-1185">Reference proteome</keyword>